<reference evidence="8" key="1">
    <citation type="submission" date="2025-08" db="UniProtKB">
        <authorList>
            <consortium name="RefSeq"/>
        </authorList>
    </citation>
    <scope>IDENTIFICATION</scope>
    <source>
        <tissue evidence="8">Spleen</tissue>
    </source>
</reference>
<dbReference type="FunFam" id="3.80.10.10:FF:000114">
    <property type="entry name" value="leucine-rich repeat-containing protein 41 isoform X1"/>
    <property type="match status" value="1"/>
</dbReference>
<evidence type="ECO:0000256" key="2">
    <source>
        <dbReference type="ARBA" id="ARBA00022553"/>
    </source>
</evidence>
<evidence type="ECO:0000256" key="5">
    <source>
        <dbReference type="ARBA" id="ARBA00022786"/>
    </source>
</evidence>
<organism evidence="7 8">
    <name type="scientific">Phascolarctos cinereus</name>
    <name type="common">Koala</name>
    <dbReference type="NCBI Taxonomy" id="38626"/>
    <lineage>
        <taxon>Eukaryota</taxon>
        <taxon>Metazoa</taxon>
        <taxon>Chordata</taxon>
        <taxon>Craniata</taxon>
        <taxon>Vertebrata</taxon>
        <taxon>Euteleostomi</taxon>
        <taxon>Mammalia</taxon>
        <taxon>Metatheria</taxon>
        <taxon>Diprotodontia</taxon>
        <taxon>Phascolarctidae</taxon>
        <taxon>Phascolarctos</taxon>
    </lineage>
</organism>
<proteinExistence type="predicted"/>
<evidence type="ECO:0000313" key="7">
    <source>
        <dbReference type="Proteomes" id="UP000515140"/>
    </source>
</evidence>
<feature type="region of interest" description="Disordered" evidence="6">
    <location>
        <begin position="446"/>
        <end position="491"/>
    </location>
</feature>
<evidence type="ECO:0000256" key="1">
    <source>
        <dbReference type="ARBA" id="ARBA00014201"/>
    </source>
</evidence>
<keyword evidence="3" id="KW-0433">Leucine-rich repeat</keyword>
<sequence length="891" mass="97594">PPQARLLPAGREGLARVTDRKSSPPPEIKWTFPTAPLKGVGGAPDAASGAPGAAAGRLSNITEDLSDSSGQERARRLVAARTAGLAFPLFPAEGSVPCGTLQLHQRWRQAAPRLRRREPLPNMAAPRPRGVSISPNLRESIAAAAMEASSRERNPTADLEPSGPPALFVLCGWAVSANMGVLESGVWALPGPILQGILPLLNIYYLERAEHAAQKKGLSTQAIWHQLWDDVMRTRPPHPESVPCWRTKFLETFFCHVLRGTLDPSCDWRLQDSRFSALQHSAPYVTQLTICNALQGVGELVAEAQHEALQTLACSLHTLKFRHLLFSDGAAHQALRKLLHRLIHHGAVQHVSMYSWPVPETALFILILTMSAGLWQPAPCDGPCILCREDPPAQAPALDEPAFLLGPGWPRRDTAECSAAALMATRWETEARKAQEQAMLVQESRTLGEAGPGSPPAPSSGPRTTASSALQPQVAPRGKSPCPPHWQRPGTEPDDLYDFVFLIASEKEEQEEERQSRLSCGMWEPSCRDLPSLDTAQRFRSISALELFTIPLSTESTLILCHLLRSWVSLEKLTLSYNGLGSNIFHLLEGLQALSAQANCCLCSLHFTDLFSPLSVLELAHTTLRVLPRLHTLAIRIDHLSPDDSPTAPGNSSPGAGHEDIPENCLEQLELGFPRRPQASKCLCRVLEASPALRQLALDSATFTSPRELGLVLQTLRECNPALQKLSFHDMNLADCQKEVLLLLQDPTLRELTLSFCRLLEKRRTHFLPKLVTAMKSNSTLKSFRLPGNRLGSSGLVALAEIFSSDSSSSLCQLDISSNCIKPDGLLEFAKQLEQSHPSRGTFGHLCLFQNWLDQDPGMAQEAIGRLRATFSVVSDTWDSSQAFADYISMM</sequence>
<keyword evidence="4" id="KW-0677">Repeat</keyword>
<dbReference type="RefSeq" id="XP_020843606.1">
    <property type="nucleotide sequence ID" value="XM_020987947.1"/>
</dbReference>
<feature type="region of interest" description="Disordered" evidence="6">
    <location>
        <begin position="1"/>
        <end position="54"/>
    </location>
</feature>
<name>A0A6P5KGK8_PHACI</name>
<dbReference type="GO" id="GO:0005634">
    <property type="term" value="C:nucleus"/>
    <property type="evidence" value="ECO:0007669"/>
    <property type="project" value="TreeGrafter"/>
</dbReference>
<keyword evidence="5" id="KW-0833">Ubl conjugation pathway</keyword>
<evidence type="ECO:0000313" key="8">
    <source>
        <dbReference type="RefSeq" id="XP_020843606.1"/>
    </source>
</evidence>
<dbReference type="KEGG" id="pcw:110209454"/>
<evidence type="ECO:0000256" key="6">
    <source>
        <dbReference type="SAM" id="MobiDB-lite"/>
    </source>
</evidence>
<dbReference type="InParanoid" id="A0A6P5KGK8"/>
<dbReference type="Proteomes" id="UP000515140">
    <property type="component" value="Unplaced"/>
</dbReference>
<dbReference type="SUPFAM" id="SSF52047">
    <property type="entry name" value="RNI-like"/>
    <property type="match status" value="1"/>
</dbReference>
<gene>
    <name evidence="8" type="primary">LRRC41</name>
</gene>
<dbReference type="InterPro" id="IPR001611">
    <property type="entry name" value="Leu-rich_rpt"/>
</dbReference>
<dbReference type="Gene3D" id="3.80.10.10">
    <property type="entry name" value="Ribonuclease Inhibitor"/>
    <property type="match status" value="1"/>
</dbReference>
<dbReference type="SMART" id="SM00368">
    <property type="entry name" value="LRR_RI"/>
    <property type="match status" value="2"/>
</dbReference>
<keyword evidence="7" id="KW-1185">Reference proteome</keyword>
<feature type="compositionally biased region" description="Low complexity" evidence="6">
    <location>
        <begin position="460"/>
        <end position="469"/>
    </location>
</feature>
<feature type="compositionally biased region" description="Basic and acidic residues" evidence="6">
    <location>
        <begin position="13"/>
        <end position="22"/>
    </location>
</feature>
<dbReference type="FunCoup" id="A0A6P5KGK8">
    <property type="interactions" value="3885"/>
</dbReference>
<evidence type="ECO:0000256" key="3">
    <source>
        <dbReference type="ARBA" id="ARBA00022614"/>
    </source>
</evidence>
<protein>
    <recommendedName>
        <fullName evidence="1">Leucine-rich repeat-containing protein 41</fullName>
    </recommendedName>
</protein>
<dbReference type="Pfam" id="PF13516">
    <property type="entry name" value="LRR_6"/>
    <property type="match status" value="2"/>
</dbReference>
<dbReference type="CTD" id="10489"/>
<feature type="compositionally biased region" description="Low complexity" evidence="6">
    <location>
        <begin position="43"/>
        <end position="54"/>
    </location>
</feature>
<dbReference type="GO" id="GO:0005737">
    <property type="term" value="C:cytoplasm"/>
    <property type="evidence" value="ECO:0007669"/>
    <property type="project" value="TreeGrafter"/>
</dbReference>
<dbReference type="GeneID" id="110209454"/>
<dbReference type="InterPro" id="IPR032675">
    <property type="entry name" value="LRR_dom_sf"/>
</dbReference>
<keyword evidence="2" id="KW-0597">Phosphoprotein</keyword>
<dbReference type="AlphaFoldDB" id="A0A6P5KGK8"/>
<dbReference type="InterPro" id="IPR026137">
    <property type="entry name" value="Leu_rpt_41"/>
</dbReference>
<evidence type="ECO:0000256" key="4">
    <source>
        <dbReference type="ARBA" id="ARBA00022737"/>
    </source>
</evidence>
<accession>A0A6P5KGK8</accession>
<feature type="non-terminal residue" evidence="8">
    <location>
        <position position="1"/>
    </location>
</feature>
<dbReference type="PANTHER" id="PTHR15354">
    <property type="entry name" value="MUF1"/>
    <property type="match status" value="1"/>
</dbReference>
<dbReference type="PANTHER" id="PTHR15354:SF1">
    <property type="entry name" value="LEUCINE-RICH REPEAT-CONTAINING PROTEIN 41"/>
    <property type="match status" value="1"/>
</dbReference>